<evidence type="ECO:0000313" key="2">
    <source>
        <dbReference type="Proteomes" id="UP001501705"/>
    </source>
</evidence>
<reference evidence="2" key="1">
    <citation type="journal article" date="2019" name="Int. J. Syst. Evol. Microbiol.">
        <title>The Global Catalogue of Microorganisms (GCM) 10K type strain sequencing project: providing services to taxonomists for standard genome sequencing and annotation.</title>
        <authorList>
            <consortium name="The Broad Institute Genomics Platform"/>
            <consortium name="The Broad Institute Genome Sequencing Center for Infectious Disease"/>
            <person name="Wu L."/>
            <person name="Ma J."/>
        </authorList>
    </citation>
    <scope>NUCLEOTIDE SEQUENCE [LARGE SCALE GENOMIC DNA]</scope>
    <source>
        <strain evidence="2">JCM 15572</strain>
    </source>
</reference>
<dbReference type="Proteomes" id="UP001501705">
    <property type="component" value="Unassembled WGS sequence"/>
</dbReference>
<gene>
    <name evidence="1" type="ORF">GCM10009804_58560</name>
</gene>
<comment type="caution">
    <text evidence="1">The sequence shown here is derived from an EMBL/GenBank/DDBJ whole genome shotgun (WGS) entry which is preliminary data.</text>
</comment>
<proteinExistence type="predicted"/>
<dbReference type="Gene3D" id="3.90.1150.30">
    <property type="match status" value="1"/>
</dbReference>
<evidence type="ECO:0000313" key="1">
    <source>
        <dbReference type="EMBL" id="GAA1594254.1"/>
    </source>
</evidence>
<protein>
    <submittedName>
        <fullName evidence="1">Uncharacterized protein</fullName>
    </submittedName>
</protein>
<sequence length="68" mass="7592">MHDGTLQERARPHLDVWKVAAKVFLIVTDDDPDARVITVKVEPQRGAVLRRDHESITVGRLPGKGRPA</sequence>
<dbReference type="SUPFAM" id="SSF142906">
    <property type="entry name" value="YjbR-like"/>
    <property type="match status" value="1"/>
</dbReference>
<dbReference type="EMBL" id="BAAAPH010000022">
    <property type="protein sequence ID" value="GAA1594254.1"/>
    <property type="molecule type" value="Genomic_DNA"/>
</dbReference>
<name>A0ABP4Q3P7_9ACTN</name>
<organism evidence="1 2">
    <name type="scientific">Kribbella hippodromi</name>
    <dbReference type="NCBI Taxonomy" id="434347"/>
    <lineage>
        <taxon>Bacteria</taxon>
        <taxon>Bacillati</taxon>
        <taxon>Actinomycetota</taxon>
        <taxon>Actinomycetes</taxon>
        <taxon>Propionibacteriales</taxon>
        <taxon>Kribbellaceae</taxon>
        <taxon>Kribbella</taxon>
    </lineage>
</organism>
<keyword evidence="2" id="KW-1185">Reference proteome</keyword>
<dbReference type="RefSeq" id="WP_344238509.1">
    <property type="nucleotide sequence ID" value="NZ_BAAAPH010000022.1"/>
</dbReference>
<accession>A0ABP4Q3P7</accession>
<dbReference type="InterPro" id="IPR038056">
    <property type="entry name" value="YjbR-like_sf"/>
</dbReference>